<evidence type="ECO:0000313" key="1">
    <source>
        <dbReference type="EMBL" id="CAE8663249.1"/>
    </source>
</evidence>
<gene>
    <name evidence="1" type="ORF">PGLA2088_LOCUS15197</name>
</gene>
<dbReference type="EMBL" id="CAJNNW010018648">
    <property type="protein sequence ID" value="CAE8663249.1"/>
    <property type="molecule type" value="Genomic_DNA"/>
</dbReference>
<proteinExistence type="predicted"/>
<reference evidence="1" key="1">
    <citation type="submission" date="2021-02" db="EMBL/GenBank/DDBJ databases">
        <authorList>
            <person name="Dougan E. K."/>
            <person name="Rhodes N."/>
            <person name="Thang M."/>
            <person name="Chan C."/>
        </authorList>
    </citation>
    <scope>NUCLEOTIDE SEQUENCE</scope>
</reference>
<dbReference type="InterPro" id="IPR036188">
    <property type="entry name" value="FAD/NAD-bd_sf"/>
</dbReference>
<dbReference type="Proteomes" id="UP000626109">
    <property type="component" value="Unassembled WGS sequence"/>
</dbReference>
<dbReference type="SUPFAM" id="SSF51905">
    <property type="entry name" value="FAD/NAD(P)-binding domain"/>
    <property type="match status" value="1"/>
</dbReference>
<protein>
    <recommendedName>
        <fullName evidence="3">Flavin-containing monooxygenase</fullName>
    </recommendedName>
</protein>
<name>A0A813J3H3_POLGL</name>
<evidence type="ECO:0000313" key="2">
    <source>
        <dbReference type="Proteomes" id="UP000626109"/>
    </source>
</evidence>
<organism evidence="1 2">
    <name type="scientific">Polarella glacialis</name>
    <name type="common">Dinoflagellate</name>
    <dbReference type="NCBI Taxonomy" id="89957"/>
    <lineage>
        <taxon>Eukaryota</taxon>
        <taxon>Sar</taxon>
        <taxon>Alveolata</taxon>
        <taxon>Dinophyceae</taxon>
        <taxon>Suessiales</taxon>
        <taxon>Suessiaceae</taxon>
        <taxon>Polarella</taxon>
    </lineage>
</organism>
<evidence type="ECO:0008006" key="3">
    <source>
        <dbReference type="Google" id="ProtNLM"/>
    </source>
</evidence>
<accession>A0A813J3H3</accession>
<dbReference type="AlphaFoldDB" id="A0A813J3H3"/>
<sequence>MGKLCTKVATVDHFDAGGIHLSDGSRLDADIVVVCVGFIRNTHLCEKLTGTDTMKTTNYVGKHLMYLADAEIDHGAFNWFFGSSVLEYAKFFTEVYVAGLEHEEQVGEDALGRRPADHENPRAQVVGVHRRILEAPEG</sequence>
<comment type="caution">
    <text evidence="1">The sequence shown here is derived from an EMBL/GenBank/DDBJ whole genome shotgun (WGS) entry which is preliminary data.</text>
</comment>